<organism evidence="1 2">
    <name type="scientific">Phormidium yuhuli AB48</name>
    <dbReference type="NCBI Taxonomy" id="2940671"/>
    <lineage>
        <taxon>Bacteria</taxon>
        <taxon>Bacillati</taxon>
        <taxon>Cyanobacteriota</taxon>
        <taxon>Cyanophyceae</taxon>
        <taxon>Oscillatoriophycideae</taxon>
        <taxon>Oscillatoriales</taxon>
        <taxon>Oscillatoriaceae</taxon>
        <taxon>Phormidium</taxon>
        <taxon>Phormidium yuhuli</taxon>
    </lineage>
</organism>
<reference evidence="1" key="1">
    <citation type="submission" date="2022-06" db="EMBL/GenBank/DDBJ databases">
        <title>Genome sequence of Phormidium yuhuli AB48 isolated from an industrial photobioreactor environment.</title>
        <authorList>
            <person name="Qiu Y."/>
            <person name="Noonan A.J.C."/>
            <person name="Dofher K."/>
            <person name="Koch M."/>
            <person name="Kieft B."/>
            <person name="Lin X."/>
            <person name="Ziels R.M."/>
            <person name="Hallam S.J."/>
        </authorList>
    </citation>
    <scope>NUCLEOTIDE SEQUENCE</scope>
    <source>
        <strain evidence="1">AB48</strain>
    </source>
</reference>
<evidence type="ECO:0000313" key="1">
    <source>
        <dbReference type="EMBL" id="USR90739.1"/>
    </source>
</evidence>
<gene>
    <name evidence="1" type="ORF">NEA10_18245</name>
</gene>
<keyword evidence="2" id="KW-1185">Reference proteome</keyword>
<sequence>MIEFIIIVESRADAETASKLAERVLVDKVDWLEPELLPYLFRWSGLDPETDYSCWSDIKDIMQRAKASGLPIPKFLGHSKKRPLKADGAATLKILNLIRVIQLKKSRQDEDSRYLRAVLFIRDLDNQPERREGMQQARAEQIDQSPQLEIIIGVANRMREAWVLNGFVASNPEEVQLLEAIKKQLPFDPCEESHRLRSNSREEPERMRNPKVVLEELTARNELREQQCWQETSLELLRQRGKYTGLTDYLDEIEQRLIPVLLEQSPEADD</sequence>
<dbReference type="Proteomes" id="UP001056708">
    <property type="component" value="Chromosome"/>
</dbReference>
<proteinExistence type="predicted"/>
<evidence type="ECO:0000313" key="2">
    <source>
        <dbReference type="Proteomes" id="UP001056708"/>
    </source>
</evidence>
<name>A0ABY5ANF8_9CYAN</name>
<dbReference type="RefSeq" id="WP_252662763.1">
    <property type="nucleotide sequence ID" value="NZ_CP098611.1"/>
</dbReference>
<dbReference type="EMBL" id="CP098611">
    <property type="protein sequence ID" value="USR90739.1"/>
    <property type="molecule type" value="Genomic_DNA"/>
</dbReference>
<accession>A0ABY5ANF8</accession>
<protein>
    <submittedName>
        <fullName evidence="1">Uncharacterized protein</fullName>
    </submittedName>
</protein>